<keyword evidence="3" id="KW-1133">Transmembrane helix</keyword>
<feature type="compositionally biased region" description="Low complexity" evidence="2">
    <location>
        <begin position="397"/>
        <end position="422"/>
    </location>
</feature>
<dbReference type="RefSeq" id="WP_344446828.1">
    <property type="nucleotide sequence ID" value="NZ_BAAALF010000304.1"/>
</dbReference>
<dbReference type="InterPro" id="IPR004474">
    <property type="entry name" value="LytR_CpsA_psr"/>
</dbReference>
<feature type="compositionally biased region" description="Basic residues" evidence="2">
    <location>
        <begin position="32"/>
        <end position="42"/>
    </location>
</feature>
<evidence type="ECO:0000256" key="1">
    <source>
        <dbReference type="ARBA" id="ARBA00006068"/>
    </source>
</evidence>
<feature type="domain" description="LytR/CpsA/Psr regulator C-terminal" evidence="5">
    <location>
        <begin position="421"/>
        <end position="507"/>
    </location>
</feature>
<feature type="region of interest" description="Disordered" evidence="2">
    <location>
        <begin position="382"/>
        <end position="422"/>
    </location>
</feature>
<proteinExistence type="inferred from homology"/>
<gene>
    <name evidence="6" type="ORF">GCM10009665_75780</name>
</gene>
<keyword evidence="3" id="KW-0472">Membrane</keyword>
<comment type="similarity">
    <text evidence="1">Belongs to the LytR/CpsA/Psr (LCP) family.</text>
</comment>
<feature type="compositionally biased region" description="Basic and acidic residues" evidence="2">
    <location>
        <begin position="16"/>
        <end position="31"/>
    </location>
</feature>
<evidence type="ECO:0000256" key="2">
    <source>
        <dbReference type="SAM" id="MobiDB-lite"/>
    </source>
</evidence>
<feature type="region of interest" description="Disordered" evidence="2">
    <location>
        <begin position="1"/>
        <end position="42"/>
    </location>
</feature>
<keyword evidence="3" id="KW-0812">Transmembrane</keyword>
<dbReference type="Gene3D" id="3.30.70.2390">
    <property type="match status" value="1"/>
</dbReference>
<evidence type="ECO:0000259" key="5">
    <source>
        <dbReference type="Pfam" id="PF13399"/>
    </source>
</evidence>
<sequence length="558" mass="56994">MNSSESIGTPATGTRGTERAGHRATRAADGRGRRRRKQERSAARRWLKPVAFTTGGVLLATCGAGYLYLRHLDSNIQHAPLRAADAIAPPPPGPTDQAGHTAMNILVIGTDSRAGLDGGYGDRDNTGIGNNDVNIVLHISPDRRSAVAVNLPRDTLVDLPECKDPKSGEVFRALTHHPLNEALGRGGPGCVTSTVESITQLKIDHYALVNFQGVKDLTDAVHGVPVTLCSPINDPNSHLNLSAGPHTLDGEQGLAFVRTRDKVQDGSSLGRFTMQRAYLAALLRKVTSAGTLLDPTAAFPMIEAATRSITVDDAIAGTTKLVALADELHAIKPGAVDFVQPEMHYTPDDPNPNFRQKAAFTQPAADQLFQLVREGRPLTGNEAAAASNAPSSPAPSSPAATPSAPAQTTPSGPATPVDPSSVTVTVLNGTGAAMLATNGAQTLADLGYDASAGGGGPHNVVTSTVRYPKAAEQPAAAAIAKALGLPDSAVLPGGSGSTVVVTFGADYRPGGSGGATGTGGDAGAVDPSASPNAAPGGVTVHNGDDSGCVQGWTGSLDQ</sequence>
<feature type="compositionally biased region" description="Gly residues" evidence="2">
    <location>
        <begin position="512"/>
        <end position="522"/>
    </location>
</feature>
<name>A0ABN1T7L2_9ACTN</name>
<evidence type="ECO:0000313" key="6">
    <source>
        <dbReference type="EMBL" id="GAA1069047.1"/>
    </source>
</evidence>
<dbReference type="Gene3D" id="3.40.630.190">
    <property type="entry name" value="LCP protein"/>
    <property type="match status" value="1"/>
</dbReference>
<reference evidence="6 7" key="1">
    <citation type="journal article" date="2019" name="Int. J. Syst. Evol. Microbiol.">
        <title>The Global Catalogue of Microorganisms (GCM) 10K type strain sequencing project: providing services to taxonomists for standard genome sequencing and annotation.</title>
        <authorList>
            <consortium name="The Broad Institute Genomics Platform"/>
            <consortium name="The Broad Institute Genome Sequencing Center for Infectious Disease"/>
            <person name="Wu L."/>
            <person name="Ma J."/>
        </authorList>
    </citation>
    <scope>NUCLEOTIDE SEQUENCE [LARGE SCALE GENOMIC DNA]</scope>
    <source>
        <strain evidence="6 7">JCM 13004</strain>
    </source>
</reference>
<dbReference type="EMBL" id="BAAALF010000304">
    <property type="protein sequence ID" value="GAA1069047.1"/>
    <property type="molecule type" value="Genomic_DNA"/>
</dbReference>
<keyword evidence="7" id="KW-1185">Reference proteome</keyword>
<dbReference type="NCBIfam" id="TIGR00350">
    <property type="entry name" value="lytR_cpsA_psr"/>
    <property type="match status" value="1"/>
</dbReference>
<dbReference type="PANTHER" id="PTHR33392:SF6">
    <property type="entry name" value="POLYISOPRENYL-TEICHOIC ACID--PEPTIDOGLYCAN TEICHOIC ACID TRANSFERASE TAGU"/>
    <property type="match status" value="1"/>
</dbReference>
<dbReference type="Pfam" id="PF13399">
    <property type="entry name" value="LytR_C"/>
    <property type="match status" value="1"/>
</dbReference>
<dbReference type="InterPro" id="IPR050922">
    <property type="entry name" value="LytR/CpsA/Psr_CW_biosynth"/>
</dbReference>
<feature type="transmembrane region" description="Helical" evidence="3">
    <location>
        <begin position="46"/>
        <end position="69"/>
    </location>
</feature>
<organism evidence="6 7">
    <name type="scientific">Kitasatospora nipponensis</name>
    <dbReference type="NCBI Taxonomy" id="258049"/>
    <lineage>
        <taxon>Bacteria</taxon>
        <taxon>Bacillati</taxon>
        <taxon>Actinomycetota</taxon>
        <taxon>Actinomycetes</taxon>
        <taxon>Kitasatosporales</taxon>
        <taxon>Streptomycetaceae</taxon>
        <taxon>Kitasatospora</taxon>
    </lineage>
</organism>
<comment type="caution">
    <text evidence="6">The sequence shown here is derived from an EMBL/GenBank/DDBJ whole genome shotgun (WGS) entry which is preliminary data.</text>
</comment>
<evidence type="ECO:0000259" key="4">
    <source>
        <dbReference type="Pfam" id="PF03816"/>
    </source>
</evidence>
<dbReference type="PANTHER" id="PTHR33392">
    <property type="entry name" value="POLYISOPRENYL-TEICHOIC ACID--PEPTIDOGLYCAN TEICHOIC ACID TRANSFERASE TAGU"/>
    <property type="match status" value="1"/>
</dbReference>
<feature type="domain" description="Cell envelope-related transcriptional attenuator" evidence="4">
    <location>
        <begin position="130"/>
        <end position="287"/>
    </location>
</feature>
<dbReference type="Proteomes" id="UP001500037">
    <property type="component" value="Unassembled WGS sequence"/>
</dbReference>
<accession>A0ABN1T7L2</accession>
<evidence type="ECO:0000256" key="3">
    <source>
        <dbReference type="SAM" id="Phobius"/>
    </source>
</evidence>
<dbReference type="InterPro" id="IPR027381">
    <property type="entry name" value="LytR/CpsA/Psr_C"/>
</dbReference>
<feature type="compositionally biased region" description="Polar residues" evidence="2">
    <location>
        <begin position="1"/>
        <end position="15"/>
    </location>
</feature>
<evidence type="ECO:0000313" key="7">
    <source>
        <dbReference type="Proteomes" id="UP001500037"/>
    </source>
</evidence>
<protein>
    <submittedName>
        <fullName evidence="6">LCP family protein</fullName>
    </submittedName>
</protein>
<feature type="region of interest" description="Disordered" evidence="2">
    <location>
        <begin position="512"/>
        <end position="558"/>
    </location>
</feature>
<dbReference type="Pfam" id="PF03816">
    <property type="entry name" value="LytR_cpsA_psr"/>
    <property type="match status" value="1"/>
</dbReference>